<protein>
    <recommendedName>
        <fullName evidence="1">Methyltransferase small domain-containing protein</fullName>
    </recommendedName>
</protein>
<evidence type="ECO:0000313" key="3">
    <source>
        <dbReference type="Proteomes" id="UP001500403"/>
    </source>
</evidence>
<dbReference type="InterPro" id="IPR029063">
    <property type="entry name" value="SAM-dependent_MTases_sf"/>
</dbReference>
<evidence type="ECO:0000313" key="2">
    <source>
        <dbReference type="EMBL" id="GAA2975284.1"/>
    </source>
</evidence>
<feature type="domain" description="Methyltransferase small" evidence="1">
    <location>
        <begin position="43"/>
        <end position="180"/>
    </location>
</feature>
<name>A0ABN3XR36_9ACTN</name>
<dbReference type="EMBL" id="BAAAUD010000116">
    <property type="protein sequence ID" value="GAA2975284.1"/>
    <property type="molecule type" value="Genomic_DNA"/>
</dbReference>
<reference evidence="2 3" key="1">
    <citation type="journal article" date="2019" name="Int. J. Syst. Evol. Microbiol.">
        <title>The Global Catalogue of Microorganisms (GCM) 10K type strain sequencing project: providing services to taxonomists for standard genome sequencing and annotation.</title>
        <authorList>
            <consortium name="The Broad Institute Genomics Platform"/>
            <consortium name="The Broad Institute Genome Sequencing Center for Infectious Disease"/>
            <person name="Wu L."/>
            <person name="Ma J."/>
        </authorList>
    </citation>
    <scope>NUCLEOTIDE SEQUENCE [LARGE SCALE GENOMIC DNA]</scope>
    <source>
        <strain evidence="2 3">JCM 9088</strain>
    </source>
</reference>
<organism evidence="2 3">
    <name type="scientific">Streptomyces enissocaesilis</name>
    <dbReference type="NCBI Taxonomy" id="332589"/>
    <lineage>
        <taxon>Bacteria</taxon>
        <taxon>Bacillati</taxon>
        <taxon>Actinomycetota</taxon>
        <taxon>Actinomycetes</taxon>
        <taxon>Kitasatosporales</taxon>
        <taxon>Streptomycetaceae</taxon>
        <taxon>Streptomyces</taxon>
        <taxon>Streptomyces rochei group</taxon>
    </lineage>
</organism>
<dbReference type="CDD" id="cd02440">
    <property type="entry name" value="AdoMet_MTases"/>
    <property type="match status" value="1"/>
</dbReference>
<proteinExistence type="predicted"/>
<dbReference type="RefSeq" id="WP_344501075.1">
    <property type="nucleotide sequence ID" value="NZ_BAAAUD010000116.1"/>
</dbReference>
<keyword evidence="3" id="KW-1185">Reference proteome</keyword>
<dbReference type="SUPFAM" id="SSF53335">
    <property type="entry name" value="S-adenosyl-L-methionine-dependent methyltransferases"/>
    <property type="match status" value="1"/>
</dbReference>
<evidence type="ECO:0000259" key="1">
    <source>
        <dbReference type="Pfam" id="PF05175"/>
    </source>
</evidence>
<dbReference type="Pfam" id="PF05175">
    <property type="entry name" value="MTS"/>
    <property type="match status" value="1"/>
</dbReference>
<dbReference type="Gene3D" id="3.40.50.150">
    <property type="entry name" value="Vaccinia Virus protein VP39"/>
    <property type="match status" value="1"/>
</dbReference>
<accession>A0ABN3XR36</accession>
<comment type="caution">
    <text evidence="2">The sequence shown here is derived from an EMBL/GenBank/DDBJ whole genome shotgun (WGS) entry which is preliminary data.</text>
</comment>
<dbReference type="InterPro" id="IPR007848">
    <property type="entry name" value="Small_mtfrase_dom"/>
</dbReference>
<dbReference type="Proteomes" id="UP001500403">
    <property type="component" value="Unassembled WGS sequence"/>
</dbReference>
<gene>
    <name evidence="2" type="ORF">GCM10010446_69360</name>
</gene>
<sequence length="215" mass="23592">MTTYSQARYGPVSVSYTAELDGGGNTFGRAYDPFVRSRFGRVGSVFELCAGPGFIGFSLLAAGLCDTLDLGDVNPDAQAAVERTVEENGLHGKVRFHLSDGFGDVPEDLRWDLMVGNPPHVNATAATSDYQRAHSALIWKDTDWAIHRRFYAEAAQRLRPGGSIVIQENHRFSTPEDFTDMVEKSGLEVVGAFACGPGYEDYYFLWSQLPTIPDA</sequence>